<dbReference type="PANTHER" id="PTHR42852">
    <property type="entry name" value="THIOL:DISULFIDE INTERCHANGE PROTEIN DSBE"/>
    <property type="match status" value="1"/>
</dbReference>
<dbReference type="PANTHER" id="PTHR42852:SF13">
    <property type="entry name" value="PROTEIN DIPZ"/>
    <property type="match status" value="1"/>
</dbReference>
<keyword evidence="1" id="KW-0676">Redox-active center</keyword>
<dbReference type="CDD" id="cd02966">
    <property type="entry name" value="TlpA_like_family"/>
    <property type="match status" value="1"/>
</dbReference>
<proteinExistence type="predicted"/>
<dbReference type="InterPro" id="IPR000866">
    <property type="entry name" value="AhpC/TSA"/>
</dbReference>
<dbReference type="PATRIC" id="fig|1395125.3.peg.551"/>
<evidence type="ECO:0000259" key="2">
    <source>
        <dbReference type="PROSITE" id="PS51352"/>
    </source>
</evidence>
<feature type="domain" description="Thioredoxin" evidence="2">
    <location>
        <begin position="145"/>
        <end position="282"/>
    </location>
</feature>
<accession>U2KUU7</accession>
<sequence>MSFIRLTHGKRQYKNIKYTTMKHNIYKTTIVALLLFFIPFMPTSQAQQTKKELVGVLINHQFYSKDMPLNEIMSIQKGLQNLDDGEQHTVLHILVPDDFVAPKTWKKYEIKRSNVVNADKFEAKVLLFDEMRKVTHSADKQFKNPKIGQKLPGTFTLQDLDGNTWTQDSLRNRVTVVNVWYSGCGPCRKEMPELSTWKTRFPEVTFLSADFEKPEIVKAITEKHGFNWTHLPNDRYFTQWVGNEGFPLTLVIAMDGTLQYLSHKTCNETREEVFRLLKWLTTIQKE</sequence>
<evidence type="ECO:0000313" key="4">
    <source>
        <dbReference type="Proteomes" id="UP000017023"/>
    </source>
</evidence>
<organism evidence="3 4">
    <name type="scientific">Segatella salivae F0493</name>
    <dbReference type="NCBI Taxonomy" id="1395125"/>
    <lineage>
        <taxon>Bacteria</taxon>
        <taxon>Pseudomonadati</taxon>
        <taxon>Bacteroidota</taxon>
        <taxon>Bacteroidia</taxon>
        <taxon>Bacteroidales</taxon>
        <taxon>Prevotellaceae</taxon>
        <taxon>Segatella</taxon>
    </lineage>
</organism>
<name>U2KUU7_9BACT</name>
<dbReference type="GO" id="GO:0016491">
    <property type="term" value="F:oxidoreductase activity"/>
    <property type="evidence" value="ECO:0007669"/>
    <property type="project" value="InterPro"/>
</dbReference>
<protein>
    <submittedName>
        <fullName evidence="3">Redoxin</fullName>
    </submittedName>
</protein>
<dbReference type="PROSITE" id="PS00194">
    <property type="entry name" value="THIOREDOXIN_1"/>
    <property type="match status" value="1"/>
</dbReference>
<reference evidence="3 4" key="1">
    <citation type="submission" date="2013-08" db="EMBL/GenBank/DDBJ databases">
        <authorList>
            <person name="Durkin A.S."/>
            <person name="Haft D.R."/>
            <person name="McCorrison J."/>
            <person name="Torralba M."/>
            <person name="Gillis M."/>
            <person name="Haft D.H."/>
            <person name="Methe B."/>
            <person name="Sutton G."/>
            <person name="Nelson K.E."/>
        </authorList>
    </citation>
    <scope>NUCLEOTIDE SEQUENCE [LARGE SCALE GENOMIC DNA]</scope>
    <source>
        <strain evidence="3 4">F0493</strain>
    </source>
</reference>
<dbReference type="EMBL" id="AWGW01000006">
    <property type="protein sequence ID" value="ERK02252.1"/>
    <property type="molecule type" value="Genomic_DNA"/>
</dbReference>
<dbReference type="InterPro" id="IPR017937">
    <property type="entry name" value="Thioredoxin_CS"/>
</dbReference>
<dbReference type="GO" id="GO:0016209">
    <property type="term" value="F:antioxidant activity"/>
    <property type="evidence" value="ECO:0007669"/>
    <property type="project" value="InterPro"/>
</dbReference>
<dbReference type="PROSITE" id="PS51352">
    <property type="entry name" value="THIOREDOXIN_2"/>
    <property type="match status" value="1"/>
</dbReference>
<gene>
    <name evidence="3" type="ORF">HMPREF9145_0759</name>
</gene>
<dbReference type="Proteomes" id="UP000017023">
    <property type="component" value="Unassembled WGS sequence"/>
</dbReference>
<comment type="caution">
    <text evidence="3">The sequence shown here is derived from an EMBL/GenBank/DDBJ whole genome shotgun (WGS) entry which is preliminary data.</text>
</comment>
<dbReference type="AlphaFoldDB" id="U2KUU7"/>
<evidence type="ECO:0000313" key="3">
    <source>
        <dbReference type="EMBL" id="ERK02252.1"/>
    </source>
</evidence>
<dbReference type="SUPFAM" id="SSF52833">
    <property type="entry name" value="Thioredoxin-like"/>
    <property type="match status" value="1"/>
</dbReference>
<dbReference type="InterPro" id="IPR013766">
    <property type="entry name" value="Thioredoxin_domain"/>
</dbReference>
<dbReference type="Pfam" id="PF00578">
    <property type="entry name" value="AhpC-TSA"/>
    <property type="match status" value="1"/>
</dbReference>
<dbReference type="InterPro" id="IPR036249">
    <property type="entry name" value="Thioredoxin-like_sf"/>
</dbReference>
<dbReference type="InterPro" id="IPR050553">
    <property type="entry name" value="Thioredoxin_ResA/DsbE_sf"/>
</dbReference>
<evidence type="ECO:0000256" key="1">
    <source>
        <dbReference type="ARBA" id="ARBA00023284"/>
    </source>
</evidence>
<dbReference type="Gene3D" id="3.40.30.10">
    <property type="entry name" value="Glutaredoxin"/>
    <property type="match status" value="1"/>
</dbReference>